<proteinExistence type="predicted"/>
<dbReference type="EMBL" id="APJX01000003">
    <property type="protein sequence ID" value="EMS79886.1"/>
    <property type="molecule type" value="Genomic_DNA"/>
</dbReference>
<dbReference type="AlphaFoldDB" id="S0G665"/>
<protein>
    <submittedName>
        <fullName evidence="1">Uncharacterized protein</fullName>
    </submittedName>
</protein>
<accession>S0G665</accession>
<gene>
    <name evidence="1" type="ORF">Dpo_3c00280</name>
</gene>
<dbReference type="Proteomes" id="UP000014216">
    <property type="component" value="Unassembled WGS sequence"/>
</dbReference>
<sequence>MTYTGLEKLAPLVREINWTHNLVILQRCKDNDELQRFGGGSGETKMKSVEHSMTFVVLQPVSRVFPLFSPEGEKHWVPGWDYENVMDTKELSEDYVFLTKSHDHAAAEAIWLVKRYRPDAHCVEFYKVEPGDKVGVVKVCCEALADKHTQVAVTYRYIALSETGEAFVSGFTAEAYREFITEWQRLLSDYFVAFG</sequence>
<reference evidence="1 2" key="1">
    <citation type="journal article" date="2013" name="Genome Announc.">
        <title>Draft Genome Sequence of Desulfotignum phosphitoxidans DSM 13687 Strain FiPS-3.</title>
        <authorList>
            <person name="Poehlein A."/>
            <person name="Daniel R."/>
            <person name="Simeonova D.D."/>
        </authorList>
    </citation>
    <scope>NUCLEOTIDE SEQUENCE [LARGE SCALE GENOMIC DNA]</scope>
    <source>
        <strain evidence="1 2">DSM 13687</strain>
    </source>
</reference>
<evidence type="ECO:0000313" key="1">
    <source>
        <dbReference type="EMBL" id="EMS79886.1"/>
    </source>
</evidence>
<comment type="caution">
    <text evidence="1">The sequence shown here is derived from an EMBL/GenBank/DDBJ whole genome shotgun (WGS) entry which is preliminary data.</text>
</comment>
<dbReference type="SUPFAM" id="SSF55961">
    <property type="entry name" value="Bet v1-like"/>
    <property type="match status" value="1"/>
</dbReference>
<name>S0G665_9BACT</name>
<organism evidence="1 2">
    <name type="scientific">Desulfotignum phosphitoxidans DSM 13687</name>
    <dbReference type="NCBI Taxonomy" id="1286635"/>
    <lineage>
        <taxon>Bacteria</taxon>
        <taxon>Pseudomonadati</taxon>
        <taxon>Thermodesulfobacteriota</taxon>
        <taxon>Desulfobacteria</taxon>
        <taxon>Desulfobacterales</taxon>
        <taxon>Desulfobacteraceae</taxon>
        <taxon>Desulfotignum</taxon>
    </lineage>
</organism>
<evidence type="ECO:0000313" key="2">
    <source>
        <dbReference type="Proteomes" id="UP000014216"/>
    </source>
</evidence>
<keyword evidence="2" id="KW-1185">Reference proteome</keyword>